<sequence>METLESSRVCRLCGKQSGILINIFDKNEAHEKKINTILPIMVHEMDLLPKHMCHRCSYKLEEFHKFYVDCLKTDASLKSQLSWMRKEDSKETSGVPMVHIENLRIKMKPLDYDLYDVKPIVNDVGYMNSLGFPVNSVPRNDGITYTAYAPCDYYCDKTDQSNQAISTNFEDDIANCSKINEMTEDNCCTCIHESNARSNLFETRIRIKEEYLEDEDLNGTHDLNTSRKNSKDAIVRGSKSTIVRNLRPRKSVINYMETRMYKSRSKNVDVKVDKPALTDIKVEKMDNFERGIVLRPRNGTINYFQPSRKCSTSLKKDRRSREVPNIAGTLKNIKKEELSDAEDKSVMLLSNETLLALPKDVNIRTDRISCSTFKLGLSLRNGKSKLNRSSSPKYLRSQDVHLRNGKIRKRNVEETKLGRSFRNLADRGRKRVKNLLQTIGDVHVKKIRFNVKHYCEECNMSFVNTELYRLHTCCGH</sequence>
<accession>A0AAJ7S6L1</accession>
<feature type="binding site" evidence="1">
    <location>
        <position position="53"/>
    </location>
    <ligand>
        <name>Zn(2+)</name>
        <dbReference type="ChEBI" id="CHEBI:29105"/>
    </ligand>
</feature>
<feature type="domain" description="ZAD" evidence="2">
    <location>
        <begin position="8"/>
        <end position="80"/>
    </location>
</feature>
<feature type="binding site" evidence="1">
    <location>
        <position position="56"/>
    </location>
    <ligand>
        <name>Zn(2+)</name>
        <dbReference type="ChEBI" id="CHEBI:29105"/>
    </ligand>
</feature>
<dbReference type="PROSITE" id="PS51915">
    <property type="entry name" value="ZAD"/>
    <property type="match status" value="1"/>
</dbReference>
<dbReference type="GO" id="GO:0005634">
    <property type="term" value="C:nucleus"/>
    <property type="evidence" value="ECO:0007669"/>
    <property type="project" value="InterPro"/>
</dbReference>
<protein>
    <submittedName>
        <fullName evidence="4">Uncharacterized protein LOC108627825 isoform X1</fullName>
    </submittedName>
</protein>
<dbReference type="InterPro" id="IPR012934">
    <property type="entry name" value="Znf_AD"/>
</dbReference>
<dbReference type="PROSITE" id="PS00028">
    <property type="entry name" value="ZINC_FINGER_C2H2_1"/>
    <property type="match status" value="1"/>
</dbReference>
<keyword evidence="1" id="KW-0862">Zinc</keyword>
<dbReference type="Pfam" id="PF07776">
    <property type="entry name" value="zf-AD"/>
    <property type="match status" value="1"/>
</dbReference>
<gene>
    <name evidence="4" type="primary">LOC108627825</name>
</gene>
<dbReference type="Proteomes" id="UP000694925">
    <property type="component" value="Unplaced"/>
</dbReference>
<keyword evidence="1" id="KW-0479">Metal-binding</keyword>
<evidence type="ECO:0000256" key="1">
    <source>
        <dbReference type="PROSITE-ProRule" id="PRU01263"/>
    </source>
</evidence>
<keyword evidence="1" id="KW-0863">Zinc-finger</keyword>
<evidence type="ECO:0000313" key="4">
    <source>
        <dbReference type="RefSeq" id="XP_026671867.1"/>
    </source>
</evidence>
<reference evidence="4" key="1">
    <citation type="submission" date="2025-08" db="UniProtKB">
        <authorList>
            <consortium name="RefSeq"/>
        </authorList>
    </citation>
    <scope>IDENTIFICATION</scope>
    <source>
        <tissue evidence="4">Whole body</tissue>
    </source>
</reference>
<organism evidence="3 4">
    <name type="scientific">Ceratina calcarata</name>
    <dbReference type="NCBI Taxonomy" id="156304"/>
    <lineage>
        <taxon>Eukaryota</taxon>
        <taxon>Metazoa</taxon>
        <taxon>Ecdysozoa</taxon>
        <taxon>Arthropoda</taxon>
        <taxon>Hexapoda</taxon>
        <taxon>Insecta</taxon>
        <taxon>Pterygota</taxon>
        <taxon>Neoptera</taxon>
        <taxon>Endopterygota</taxon>
        <taxon>Hymenoptera</taxon>
        <taxon>Apocrita</taxon>
        <taxon>Aculeata</taxon>
        <taxon>Apoidea</taxon>
        <taxon>Anthophila</taxon>
        <taxon>Apidae</taxon>
        <taxon>Ceratina</taxon>
        <taxon>Zadontomerus</taxon>
    </lineage>
</organism>
<feature type="binding site" evidence="1">
    <location>
        <position position="10"/>
    </location>
    <ligand>
        <name>Zn(2+)</name>
        <dbReference type="ChEBI" id="CHEBI:29105"/>
    </ligand>
</feature>
<dbReference type="InterPro" id="IPR013087">
    <property type="entry name" value="Znf_C2H2_type"/>
</dbReference>
<dbReference type="Gene3D" id="3.40.1800.20">
    <property type="match status" value="1"/>
</dbReference>
<dbReference type="KEGG" id="ccal:108627825"/>
<feature type="binding site" evidence="1">
    <location>
        <position position="13"/>
    </location>
    <ligand>
        <name>Zn(2+)</name>
        <dbReference type="ChEBI" id="CHEBI:29105"/>
    </ligand>
</feature>
<evidence type="ECO:0000313" key="3">
    <source>
        <dbReference type="Proteomes" id="UP000694925"/>
    </source>
</evidence>
<proteinExistence type="predicted"/>
<dbReference type="SMART" id="SM00868">
    <property type="entry name" value="zf-AD"/>
    <property type="match status" value="1"/>
</dbReference>
<name>A0AAJ7S6L1_9HYME</name>
<dbReference type="GO" id="GO:0008270">
    <property type="term" value="F:zinc ion binding"/>
    <property type="evidence" value="ECO:0007669"/>
    <property type="project" value="UniProtKB-UniRule"/>
</dbReference>
<dbReference type="AlphaFoldDB" id="A0AAJ7S6L1"/>
<dbReference type="SUPFAM" id="SSF57716">
    <property type="entry name" value="Glucocorticoid receptor-like (DNA-binding domain)"/>
    <property type="match status" value="1"/>
</dbReference>
<dbReference type="GeneID" id="108627825"/>
<keyword evidence="3" id="KW-1185">Reference proteome</keyword>
<dbReference type="RefSeq" id="XP_026671867.1">
    <property type="nucleotide sequence ID" value="XM_026816066.1"/>
</dbReference>
<evidence type="ECO:0000259" key="2">
    <source>
        <dbReference type="PROSITE" id="PS51915"/>
    </source>
</evidence>